<feature type="domain" description="Tyrosine-protein phosphatase" evidence="2">
    <location>
        <begin position="365"/>
        <end position="420"/>
    </location>
</feature>
<protein>
    <submittedName>
        <fullName evidence="4">Tyrosine-protein phosphatase domain-containing protein</fullName>
    </submittedName>
</protein>
<dbReference type="AlphaFoldDB" id="A0A1I7X611"/>
<dbReference type="SUPFAM" id="SSF52799">
    <property type="entry name" value="(Phosphotyrosine protein) phosphatases II"/>
    <property type="match status" value="1"/>
</dbReference>
<dbReference type="PANTHER" id="PTHR46163">
    <property type="entry name" value="TYROSINE-PROTEIN PHOSPHATASE-RELATED"/>
    <property type="match status" value="1"/>
</dbReference>
<dbReference type="InterPro" id="IPR052782">
    <property type="entry name" value="Oocyte-zygote_transition_reg"/>
</dbReference>
<dbReference type="InterPro" id="IPR000242">
    <property type="entry name" value="PTP_cat"/>
</dbReference>
<dbReference type="WBParaSite" id="Hba_12910">
    <property type="protein sequence ID" value="Hba_12910"/>
    <property type="gene ID" value="Hba_12910"/>
</dbReference>
<dbReference type="Pfam" id="PF00102">
    <property type="entry name" value="Y_phosphatase"/>
    <property type="match status" value="1"/>
</dbReference>
<organism evidence="3 4">
    <name type="scientific">Heterorhabditis bacteriophora</name>
    <name type="common">Entomopathogenic nematode worm</name>
    <dbReference type="NCBI Taxonomy" id="37862"/>
    <lineage>
        <taxon>Eukaryota</taxon>
        <taxon>Metazoa</taxon>
        <taxon>Ecdysozoa</taxon>
        <taxon>Nematoda</taxon>
        <taxon>Chromadorea</taxon>
        <taxon>Rhabditida</taxon>
        <taxon>Rhabditina</taxon>
        <taxon>Rhabditomorpha</taxon>
        <taxon>Strongyloidea</taxon>
        <taxon>Heterorhabditidae</taxon>
        <taxon>Heterorhabditis</taxon>
    </lineage>
</organism>
<evidence type="ECO:0000259" key="2">
    <source>
        <dbReference type="Pfam" id="PF00102"/>
    </source>
</evidence>
<name>A0A1I7X611_HETBA</name>
<dbReference type="InterPro" id="IPR029021">
    <property type="entry name" value="Prot-tyrosine_phosphatase-like"/>
</dbReference>
<dbReference type="GO" id="GO:0004725">
    <property type="term" value="F:protein tyrosine phosphatase activity"/>
    <property type="evidence" value="ECO:0007669"/>
    <property type="project" value="InterPro"/>
</dbReference>
<proteinExistence type="predicted"/>
<dbReference type="Proteomes" id="UP000095283">
    <property type="component" value="Unplaced"/>
</dbReference>
<feature type="transmembrane region" description="Helical" evidence="1">
    <location>
        <begin position="158"/>
        <end position="176"/>
    </location>
</feature>
<sequence>MEDHWRARAKGLISIRQIIQHWSIDQNNVKHANHDYDEGDEIEFPRGAVNRIAVEKKRSTAEDIRTKLFAARTAIDIQPRLLERTREKITEKSSTGRVRFTITRFTINVQILNVLNFLSSIVLISRVSMKTHLVFYLYVLLKFMSIYLTRYATFIHSYILGFSYSNYYAALFLGLYRGKYMHYSRYDNKWKNHYTDIFMSEIRGKEKKPVNKQGWVLPLKEICKKVAISAKYFTDNRTITLEKARSYVLRQRLSINYEPSVWLSELDPHSTRNPVLLSFLSKNFDPHALQSRIALYNENIYSDRDRVRVAGKYYNNIQLGKRMFGPSKKQKFIRTITGGMERRFEILDNQVNHLPFTHKVSDEYPEKCRNIRVHCRDSSRVVLHYPPGTSNDFIHANRIVGGPLFNEFIITQAPLDDTIGTLF</sequence>
<keyword evidence="1" id="KW-0472">Membrane</keyword>
<reference evidence="4" key="1">
    <citation type="submission" date="2016-11" db="UniProtKB">
        <authorList>
            <consortium name="WormBaseParasite"/>
        </authorList>
    </citation>
    <scope>IDENTIFICATION</scope>
</reference>
<dbReference type="Gene3D" id="3.90.190.10">
    <property type="entry name" value="Protein tyrosine phosphatase superfamily"/>
    <property type="match status" value="1"/>
</dbReference>
<evidence type="ECO:0000313" key="4">
    <source>
        <dbReference type="WBParaSite" id="Hba_12910"/>
    </source>
</evidence>
<evidence type="ECO:0000313" key="3">
    <source>
        <dbReference type="Proteomes" id="UP000095283"/>
    </source>
</evidence>
<accession>A0A1I7X611</accession>
<evidence type="ECO:0000256" key="1">
    <source>
        <dbReference type="SAM" id="Phobius"/>
    </source>
</evidence>
<keyword evidence="1" id="KW-0812">Transmembrane</keyword>
<keyword evidence="3" id="KW-1185">Reference proteome</keyword>
<keyword evidence="1" id="KW-1133">Transmembrane helix</keyword>
<feature type="transmembrane region" description="Helical" evidence="1">
    <location>
        <begin position="133"/>
        <end position="152"/>
    </location>
</feature>